<accession>A0ABR4Q8L6</accession>
<organism evidence="1 2">
    <name type="scientific">Taenia crassiceps</name>
    <dbReference type="NCBI Taxonomy" id="6207"/>
    <lineage>
        <taxon>Eukaryota</taxon>
        <taxon>Metazoa</taxon>
        <taxon>Spiralia</taxon>
        <taxon>Lophotrochozoa</taxon>
        <taxon>Platyhelminthes</taxon>
        <taxon>Cestoda</taxon>
        <taxon>Eucestoda</taxon>
        <taxon>Cyclophyllidea</taxon>
        <taxon>Taeniidae</taxon>
        <taxon>Taenia</taxon>
    </lineage>
</organism>
<evidence type="ECO:0000313" key="1">
    <source>
        <dbReference type="EMBL" id="KAL5105911.1"/>
    </source>
</evidence>
<evidence type="ECO:0000313" key="2">
    <source>
        <dbReference type="Proteomes" id="UP001651158"/>
    </source>
</evidence>
<dbReference type="EMBL" id="JAKROA010000007">
    <property type="protein sequence ID" value="KAL5105911.1"/>
    <property type="molecule type" value="Genomic_DNA"/>
</dbReference>
<dbReference type="Proteomes" id="UP001651158">
    <property type="component" value="Unassembled WGS sequence"/>
</dbReference>
<gene>
    <name evidence="1" type="ORF">TcWFU_008428</name>
</gene>
<keyword evidence="2" id="KW-1185">Reference proteome</keyword>
<name>A0ABR4Q8L6_9CEST</name>
<sequence>MSLVDAPRFCIATHQSPPCRQGRGFVYWLIIAVGVHRPHNQGSFAFDAFPSFRLISAPSLSSRYSAPVSR</sequence>
<comment type="caution">
    <text evidence="1">The sequence shown here is derived from an EMBL/GenBank/DDBJ whole genome shotgun (WGS) entry which is preliminary data.</text>
</comment>
<proteinExistence type="predicted"/>
<reference evidence="1 2" key="1">
    <citation type="journal article" date="2022" name="Front. Cell. Infect. Microbiol.">
        <title>The Genomes of Two Strains of Taenia crassiceps the Animal Model for the Study of Human Cysticercosis.</title>
        <authorList>
            <person name="Bobes R.J."/>
            <person name="Estrada K."/>
            <person name="Rios-Valencia D.G."/>
            <person name="Calderon-Gallegos A."/>
            <person name="de la Torre P."/>
            <person name="Carrero J.C."/>
            <person name="Sanchez-Flores A."/>
            <person name="Laclette J.P."/>
        </authorList>
    </citation>
    <scope>NUCLEOTIDE SEQUENCE [LARGE SCALE GENOMIC DNA]</scope>
    <source>
        <strain evidence="1">WFUcys</strain>
    </source>
</reference>
<protein>
    <submittedName>
        <fullName evidence="1">Uncharacterized protein</fullName>
    </submittedName>
</protein>